<proteinExistence type="predicted"/>
<accession>A0ACC2HUX9</accession>
<dbReference type="Proteomes" id="UP001153331">
    <property type="component" value="Unassembled WGS sequence"/>
</dbReference>
<gene>
    <name evidence="1" type="ORF">OPT61_g9594</name>
</gene>
<sequence>MGSQCANNAHSHTAPHFTAQYGNPPLSNTSLPRRLKTSKERVIQPHKESRQTDKKNDVLNAASPAKSRGTTGGEVSAGWDSSTTRPLTFPTRRKSVPSKWFRSCTDDISQGSLSGLAPAGQRQLDEVVAATKASADHRSER</sequence>
<protein>
    <submittedName>
        <fullName evidence="1">Uncharacterized protein</fullName>
    </submittedName>
</protein>
<evidence type="ECO:0000313" key="1">
    <source>
        <dbReference type="EMBL" id="KAJ8106351.1"/>
    </source>
</evidence>
<comment type="caution">
    <text evidence="1">The sequence shown here is derived from an EMBL/GenBank/DDBJ whole genome shotgun (WGS) entry which is preliminary data.</text>
</comment>
<dbReference type="EMBL" id="JAPHNI010001195">
    <property type="protein sequence ID" value="KAJ8106351.1"/>
    <property type="molecule type" value="Genomic_DNA"/>
</dbReference>
<keyword evidence="2" id="KW-1185">Reference proteome</keyword>
<reference evidence="1" key="1">
    <citation type="submission" date="2022-11" db="EMBL/GenBank/DDBJ databases">
        <title>Genome Sequence of Boeremia exigua.</title>
        <authorList>
            <person name="Buettner E."/>
        </authorList>
    </citation>
    <scope>NUCLEOTIDE SEQUENCE</scope>
    <source>
        <strain evidence="1">CU02</strain>
    </source>
</reference>
<name>A0ACC2HUX9_9PLEO</name>
<evidence type="ECO:0000313" key="2">
    <source>
        <dbReference type="Proteomes" id="UP001153331"/>
    </source>
</evidence>
<organism evidence="1 2">
    <name type="scientific">Boeremia exigua</name>
    <dbReference type="NCBI Taxonomy" id="749465"/>
    <lineage>
        <taxon>Eukaryota</taxon>
        <taxon>Fungi</taxon>
        <taxon>Dikarya</taxon>
        <taxon>Ascomycota</taxon>
        <taxon>Pezizomycotina</taxon>
        <taxon>Dothideomycetes</taxon>
        <taxon>Pleosporomycetidae</taxon>
        <taxon>Pleosporales</taxon>
        <taxon>Pleosporineae</taxon>
        <taxon>Didymellaceae</taxon>
        <taxon>Boeremia</taxon>
    </lineage>
</organism>